<dbReference type="InterPro" id="IPR050111">
    <property type="entry name" value="C-type_lectin/snaclec_domain"/>
</dbReference>
<dbReference type="PANTHER" id="PTHR22803">
    <property type="entry name" value="MANNOSE, PHOSPHOLIPASE, LECTIN RECEPTOR RELATED"/>
    <property type="match status" value="1"/>
</dbReference>
<dbReference type="InterPro" id="IPR000436">
    <property type="entry name" value="Sushi_SCR_CCP_dom"/>
</dbReference>
<name>A0ABQ9G1K1_TEGGR</name>
<dbReference type="PROSITE" id="PS50923">
    <property type="entry name" value="SUSHI"/>
    <property type="match status" value="1"/>
</dbReference>
<evidence type="ECO:0000256" key="1">
    <source>
        <dbReference type="ARBA" id="ARBA00022729"/>
    </source>
</evidence>
<protein>
    <submittedName>
        <fullName evidence="6">Uncharacterized protein</fullName>
    </submittedName>
</protein>
<dbReference type="CDD" id="cd00037">
    <property type="entry name" value="CLECT"/>
    <property type="match status" value="1"/>
</dbReference>
<evidence type="ECO:0000256" key="2">
    <source>
        <dbReference type="ARBA" id="ARBA00023157"/>
    </source>
</evidence>
<dbReference type="EMBL" id="JARBDR010000018">
    <property type="protein sequence ID" value="KAJ8322375.1"/>
    <property type="molecule type" value="Genomic_DNA"/>
</dbReference>
<comment type="caution">
    <text evidence="3">Lacks conserved residue(s) required for the propagation of feature annotation.</text>
</comment>
<sequence length="230" mass="26405">MDSKLGVKSITLSKDRKCPEPPSIVNATIDPGNNLVGSTRQFTCENFPSCSKQITCQSNGTWTSITHMCETALCDAGWIFFGGSCYSMRYDITTWYNAKHELVCSNNNGSLVRIDTATENEYIKSLARQTCKFIKSQFHICELITTYDFWIDGTDEAMEGTWRYGSTGSIFDFTDWNPGQPNNYYNQDCAGLYRSFNFRWDDYSCNANRYYICEKSAVFLYIDMIRLFLL</sequence>
<organism evidence="6 7">
    <name type="scientific">Tegillarca granosa</name>
    <name type="common">Malaysian cockle</name>
    <name type="synonym">Anadara granosa</name>
    <dbReference type="NCBI Taxonomy" id="220873"/>
    <lineage>
        <taxon>Eukaryota</taxon>
        <taxon>Metazoa</taxon>
        <taxon>Spiralia</taxon>
        <taxon>Lophotrochozoa</taxon>
        <taxon>Mollusca</taxon>
        <taxon>Bivalvia</taxon>
        <taxon>Autobranchia</taxon>
        <taxon>Pteriomorphia</taxon>
        <taxon>Arcoida</taxon>
        <taxon>Arcoidea</taxon>
        <taxon>Arcidae</taxon>
        <taxon>Tegillarca</taxon>
    </lineage>
</organism>
<keyword evidence="2" id="KW-1015">Disulfide bond</keyword>
<evidence type="ECO:0000259" key="5">
    <source>
        <dbReference type="PROSITE" id="PS50923"/>
    </source>
</evidence>
<gene>
    <name evidence="6" type="ORF">KUTeg_000846</name>
</gene>
<dbReference type="InterPro" id="IPR001304">
    <property type="entry name" value="C-type_lectin-like"/>
</dbReference>
<proteinExistence type="predicted"/>
<keyword evidence="7" id="KW-1185">Reference proteome</keyword>
<dbReference type="Gene3D" id="2.10.70.10">
    <property type="entry name" value="Complement Module, domain 1"/>
    <property type="match status" value="1"/>
</dbReference>
<dbReference type="InterPro" id="IPR016187">
    <property type="entry name" value="CTDL_fold"/>
</dbReference>
<evidence type="ECO:0000256" key="3">
    <source>
        <dbReference type="PROSITE-ProRule" id="PRU00302"/>
    </source>
</evidence>
<dbReference type="Proteomes" id="UP001217089">
    <property type="component" value="Unassembled WGS sequence"/>
</dbReference>
<dbReference type="InterPro" id="IPR016186">
    <property type="entry name" value="C-type_lectin-like/link_sf"/>
</dbReference>
<dbReference type="InterPro" id="IPR018378">
    <property type="entry name" value="C-type_lectin_CS"/>
</dbReference>
<feature type="domain" description="C-type lectin" evidence="4">
    <location>
        <begin position="81"/>
        <end position="214"/>
    </location>
</feature>
<dbReference type="PROSITE" id="PS50041">
    <property type="entry name" value="C_TYPE_LECTIN_2"/>
    <property type="match status" value="1"/>
</dbReference>
<comment type="caution">
    <text evidence="6">The sequence shown here is derived from an EMBL/GenBank/DDBJ whole genome shotgun (WGS) entry which is preliminary data.</text>
</comment>
<dbReference type="CDD" id="cd00033">
    <property type="entry name" value="CCP"/>
    <property type="match status" value="1"/>
</dbReference>
<keyword evidence="3" id="KW-0768">Sushi</keyword>
<feature type="domain" description="Sushi" evidence="5">
    <location>
        <begin position="16"/>
        <end position="71"/>
    </location>
</feature>
<reference evidence="6 7" key="1">
    <citation type="submission" date="2022-12" db="EMBL/GenBank/DDBJ databases">
        <title>Chromosome-level genome of Tegillarca granosa.</title>
        <authorList>
            <person name="Kim J."/>
        </authorList>
    </citation>
    <scope>NUCLEOTIDE SEQUENCE [LARGE SCALE GENOMIC DNA]</scope>
    <source>
        <strain evidence="6">Teg-2019</strain>
        <tissue evidence="6">Adductor muscle</tissue>
    </source>
</reference>
<evidence type="ECO:0000313" key="6">
    <source>
        <dbReference type="EMBL" id="KAJ8322375.1"/>
    </source>
</evidence>
<dbReference type="SUPFAM" id="SSF56436">
    <property type="entry name" value="C-type lectin-like"/>
    <property type="match status" value="1"/>
</dbReference>
<dbReference type="PROSITE" id="PS00615">
    <property type="entry name" value="C_TYPE_LECTIN_1"/>
    <property type="match status" value="1"/>
</dbReference>
<evidence type="ECO:0000313" key="7">
    <source>
        <dbReference type="Proteomes" id="UP001217089"/>
    </source>
</evidence>
<dbReference type="SMART" id="SM00034">
    <property type="entry name" value="CLECT"/>
    <property type="match status" value="1"/>
</dbReference>
<accession>A0ABQ9G1K1</accession>
<dbReference type="SUPFAM" id="SSF57535">
    <property type="entry name" value="Complement control module/SCR domain"/>
    <property type="match status" value="1"/>
</dbReference>
<keyword evidence="1" id="KW-0732">Signal</keyword>
<dbReference type="Pfam" id="PF00059">
    <property type="entry name" value="Lectin_C"/>
    <property type="match status" value="1"/>
</dbReference>
<dbReference type="InterPro" id="IPR035976">
    <property type="entry name" value="Sushi/SCR/CCP_sf"/>
</dbReference>
<evidence type="ECO:0000259" key="4">
    <source>
        <dbReference type="PROSITE" id="PS50041"/>
    </source>
</evidence>
<dbReference type="Gene3D" id="3.10.100.10">
    <property type="entry name" value="Mannose-Binding Protein A, subunit A"/>
    <property type="match status" value="1"/>
</dbReference>